<evidence type="ECO:0000313" key="3">
    <source>
        <dbReference type="Proteomes" id="UP001596472"/>
    </source>
</evidence>
<reference evidence="3" key="1">
    <citation type="journal article" date="2019" name="Int. J. Syst. Evol. Microbiol.">
        <title>The Global Catalogue of Microorganisms (GCM) 10K type strain sequencing project: providing services to taxonomists for standard genome sequencing and annotation.</title>
        <authorList>
            <consortium name="The Broad Institute Genomics Platform"/>
            <consortium name="The Broad Institute Genome Sequencing Center for Infectious Disease"/>
            <person name="Wu L."/>
            <person name="Ma J."/>
        </authorList>
    </citation>
    <scope>NUCLEOTIDE SEQUENCE [LARGE SCALE GENOMIC DNA]</scope>
    <source>
        <strain evidence="3">CGMCC 4.1467</strain>
    </source>
</reference>
<protein>
    <submittedName>
        <fullName evidence="2">BNR repeat-containing protein</fullName>
    </submittedName>
</protein>
<dbReference type="RefSeq" id="WP_379709592.1">
    <property type="nucleotide sequence ID" value="NZ_JBHTBS010000002.1"/>
</dbReference>
<proteinExistence type="predicted"/>
<feature type="chain" id="PRO_5046243095" evidence="1">
    <location>
        <begin position="18"/>
        <end position="434"/>
    </location>
</feature>
<sequence length="434" mass="47383">MIFRPLAALLLALPALAAEPNFRVSTVADNGMPKNIVAKGASWNFGPGSLWTHKSWQYAAYWDDQRQVSVARRELPSGDWSVISLPGYKRSEKGDRGKGGKISRGFGDGHEKVSLGISPDGVIHLSFDHHLSTLRYRSSKLPVANDPSSHPWTSDLFGPVEDNLGGPKITSVTYPSFTSDGSRFFLYLRLGGGSGSANSHLFNYRAGKWTINTEAESKIIDLNWSGGDGTVNAYPFGLVIHQGRIHLSWCWRDTPDSSTCHDLCYAYSDDGGSTWKSSDGNLVAKRGKTFITADTPGISAWPIPAGTKYINGGSMSVDHSGRVHVLVRGENGDPAYFQRDPKSAEWTRSKAPVQGSFVRGKANTLFVLNDGTLYQLPSAPSAPWRKIATAPESLFRNCKPGRDDYRPAHDAWVSTIGQQGKKISVVDFPLNPVE</sequence>
<keyword evidence="3" id="KW-1185">Reference proteome</keyword>
<accession>A0ABW2L5J1</accession>
<keyword evidence="1" id="KW-0732">Signal</keyword>
<organism evidence="2 3">
    <name type="scientific">Haloferula chungangensis</name>
    <dbReference type="NCBI Taxonomy" id="1048331"/>
    <lineage>
        <taxon>Bacteria</taxon>
        <taxon>Pseudomonadati</taxon>
        <taxon>Verrucomicrobiota</taxon>
        <taxon>Verrucomicrobiia</taxon>
        <taxon>Verrucomicrobiales</taxon>
        <taxon>Verrucomicrobiaceae</taxon>
        <taxon>Haloferula</taxon>
    </lineage>
</organism>
<comment type="caution">
    <text evidence="2">The sequence shown here is derived from an EMBL/GenBank/DDBJ whole genome shotgun (WGS) entry which is preliminary data.</text>
</comment>
<dbReference type="Pfam" id="PF15892">
    <property type="entry name" value="BNR_4"/>
    <property type="match status" value="1"/>
</dbReference>
<dbReference type="EMBL" id="JBHTBS010000002">
    <property type="protein sequence ID" value="MFC7336420.1"/>
    <property type="molecule type" value="Genomic_DNA"/>
</dbReference>
<evidence type="ECO:0000256" key="1">
    <source>
        <dbReference type="SAM" id="SignalP"/>
    </source>
</evidence>
<gene>
    <name evidence="2" type="ORF">ACFQY0_04460</name>
</gene>
<feature type="signal peptide" evidence="1">
    <location>
        <begin position="1"/>
        <end position="17"/>
    </location>
</feature>
<dbReference type="Proteomes" id="UP001596472">
    <property type="component" value="Unassembled WGS sequence"/>
</dbReference>
<evidence type="ECO:0000313" key="2">
    <source>
        <dbReference type="EMBL" id="MFC7336420.1"/>
    </source>
</evidence>
<name>A0ABW2L5J1_9BACT</name>